<feature type="region of interest" description="Disordered" evidence="1">
    <location>
        <begin position="774"/>
        <end position="793"/>
    </location>
</feature>
<feature type="region of interest" description="Disordered" evidence="1">
    <location>
        <begin position="633"/>
        <end position="741"/>
    </location>
</feature>
<feature type="region of interest" description="Disordered" evidence="1">
    <location>
        <begin position="868"/>
        <end position="905"/>
    </location>
</feature>
<protein>
    <submittedName>
        <fullName evidence="2">Uncharacterized protein</fullName>
    </submittedName>
</protein>
<feature type="region of interest" description="Disordered" evidence="1">
    <location>
        <begin position="1002"/>
        <end position="1023"/>
    </location>
</feature>
<feature type="compositionally biased region" description="Polar residues" evidence="1">
    <location>
        <begin position="298"/>
        <end position="309"/>
    </location>
</feature>
<feature type="compositionally biased region" description="Basic and acidic residues" evidence="1">
    <location>
        <begin position="95"/>
        <end position="110"/>
    </location>
</feature>
<evidence type="ECO:0000256" key="1">
    <source>
        <dbReference type="SAM" id="MobiDB-lite"/>
    </source>
</evidence>
<feature type="compositionally biased region" description="Basic and acidic residues" evidence="1">
    <location>
        <begin position="185"/>
        <end position="198"/>
    </location>
</feature>
<dbReference type="EMBL" id="KN846985">
    <property type="protein sequence ID" value="KIW94404.1"/>
    <property type="molecule type" value="Genomic_DNA"/>
</dbReference>
<evidence type="ECO:0000313" key="3">
    <source>
        <dbReference type="Proteomes" id="UP000053789"/>
    </source>
</evidence>
<accession>A0A0D2IC94</accession>
<reference evidence="2" key="1">
    <citation type="submission" date="2015-01" db="EMBL/GenBank/DDBJ databases">
        <title>The Genome Sequence of Cladophialophora bantiana CBS 173.52.</title>
        <authorList>
            <consortium name="The Broad Institute Genomics Platform"/>
            <person name="Cuomo C."/>
            <person name="de Hoog S."/>
            <person name="Gorbushina A."/>
            <person name="Stielow B."/>
            <person name="Teixiera M."/>
            <person name="Abouelleil A."/>
            <person name="Chapman S.B."/>
            <person name="Priest M."/>
            <person name="Young S.K."/>
            <person name="Wortman J."/>
            <person name="Nusbaum C."/>
            <person name="Birren B."/>
        </authorList>
    </citation>
    <scope>NUCLEOTIDE SEQUENCE [LARGE SCALE GENOMIC DNA]</scope>
    <source>
        <strain evidence="2">CBS 173.52</strain>
    </source>
</reference>
<dbReference type="HOGENOM" id="CLU_264183_0_0_1"/>
<dbReference type="OrthoDB" id="4159857at2759"/>
<name>A0A0D2IC94_CLAB1</name>
<dbReference type="Proteomes" id="UP000053789">
    <property type="component" value="Unassembled WGS sequence"/>
</dbReference>
<feature type="compositionally biased region" description="Basic residues" evidence="1">
    <location>
        <begin position="393"/>
        <end position="404"/>
    </location>
</feature>
<feature type="compositionally biased region" description="Basic and acidic residues" evidence="1">
    <location>
        <begin position="646"/>
        <end position="663"/>
    </location>
</feature>
<evidence type="ECO:0000313" key="2">
    <source>
        <dbReference type="EMBL" id="KIW94404.1"/>
    </source>
</evidence>
<dbReference type="VEuPathDB" id="FungiDB:Z519_04380"/>
<organism evidence="2 3">
    <name type="scientific">Cladophialophora bantiana (strain ATCC 10958 / CBS 173.52 / CDC B-1940 / NIH 8579)</name>
    <name type="common">Xylohypha bantiana</name>
    <dbReference type="NCBI Taxonomy" id="1442370"/>
    <lineage>
        <taxon>Eukaryota</taxon>
        <taxon>Fungi</taxon>
        <taxon>Dikarya</taxon>
        <taxon>Ascomycota</taxon>
        <taxon>Pezizomycotina</taxon>
        <taxon>Eurotiomycetes</taxon>
        <taxon>Chaetothyriomycetidae</taxon>
        <taxon>Chaetothyriales</taxon>
        <taxon>Herpotrichiellaceae</taxon>
        <taxon>Cladophialophora</taxon>
    </lineage>
</organism>
<feature type="compositionally biased region" description="Polar residues" evidence="1">
    <location>
        <begin position="696"/>
        <end position="715"/>
    </location>
</feature>
<keyword evidence="3" id="KW-1185">Reference proteome</keyword>
<dbReference type="AlphaFoldDB" id="A0A0D2IC94"/>
<feature type="compositionally biased region" description="Basic and acidic residues" evidence="1">
    <location>
        <begin position="480"/>
        <end position="502"/>
    </location>
</feature>
<dbReference type="GeneID" id="27697308"/>
<dbReference type="RefSeq" id="XP_016621073.1">
    <property type="nucleotide sequence ID" value="XM_016762126.1"/>
</dbReference>
<gene>
    <name evidence="2" type="ORF">Z519_04380</name>
</gene>
<sequence length="1172" mass="128354">MSKNISLTRPASGSESSAVVEIRYPGIEGDRFINGAKSAINTLTMTLCDNEAVEAFIHMIEERRVVPVLDNVPSAPGTPKKQSVAFIELGSASEDDSHEKSKRLDARMTSEADGSSPLSNIWLRTRREDRLTAASTTHTHTSKSGSSSSVKPAKDTPPLKRPLKVRPLIERLRASQEGPKGAHSKAKERSRQSQLRYRDSDADLAKGALGEGPSFNLSVAVTAPTFQSQPLGLGQTPSFNKSIHKQPADLDKPASNSSKGRVKIIGSDPGRRGDERTVGSARKRPRDEITMAKLAETQAGSEGNSQVGNALTKGGLKRKTIKGSSAHTNKESQKPSQFTPKTAQFDLPPEDDEEPRPTKKAKTKNPKPTSTASVKEFVEKKKGNVQVAASPKGQKKRELRKKLGKRSEKKIQKTATSTRARRAGKTPKYVEESDETDEEEEIERHHQEDDKVDEDVEDSHPLSNGALEDALKVSQLDFESNMRRTVERDSTAGKDGRTERAPSLDASDEQAEPKPSPLVQSVCHEHTPARKDKHVPSPPGAKAVPKDEPGITTHAKPNSTIVPFGPQVPDNQADQQKFLAEVAGPGIPKETSPIPQQAGLIQGEHVVDIDEVIQDRNFEPVLKSPEFKRIQPSLAQDDGLILEDPIEGRDSVVKTHVEDRDGQSAETQNGSATDMSSDKETSEYVLPKGEEAASEQYFQLPNASGSRKTDMQQLKPQKPLLDDEPSACDATEAKRPLFSQKSTRQSIGINAILDEEFSQAQMVVNTDKLRANHQRPTMGEFSRRSVAPDMPSPVSREVVKSDQLRSTYERDEVEAVCNDNVTYSEFQSPASHTIRGIASDVYDRTIPSMKENSQIVPQHAHGLSMSLPRSAAEPMGPPTPRTDPFASVQRPNPLRKSWSESQAERQAALPQMPTNEAYGPAIIGPVRVKKSSSLPHARAEPVLEPEIPPATPASFSTRLNLDLPLPAKVTPGNEGSKMTERGDTCQNAGNDSLTLVNEDETFFGDRSGKGSRLGRRQRSESGDDSFAISATFHRTGETVRRGDPMIGSISARESQLGLLDAIINITNDVLFRFGTEEDAMKAKVDGYHRGGKEIIRTLTDTWNQRLEHENRLLVDVLKVEKEVLTTALQLVGDRQHSGGAWKEIVYDQGLTGKVQEKRDSLLRAIEKLANRG</sequence>
<feature type="compositionally biased region" description="Acidic residues" evidence="1">
    <location>
        <begin position="432"/>
        <end position="441"/>
    </location>
</feature>
<feature type="compositionally biased region" description="Polar residues" evidence="1">
    <location>
        <begin position="231"/>
        <end position="241"/>
    </location>
</feature>
<feature type="region of interest" description="Disordered" evidence="1">
    <location>
        <begin position="90"/>
        <end position="198"/>
    </location>
</feature>
<feature type="compositionally biased region" description="Polar residues" evidence="1">
    <location>
        <begin position="664"/>
        <end position="675"/>
    </location>
</feature>
<feature type="compositionally biased region" description="Low complexity" evidence="1">
    <location>
        <begin position="132"/>
        <end position="149"/>
    </location>
</feature>
<feature type="region of interest" description="Disordered" evidence="1">
    <location>
        <begin position="231"/>
        <end position="571"/>
    </location>
</feature>
<proteinExistence type="predicted"/>